<comment type="subcellular location">
    <subcellularLocation>
        <location evidence="1">Nucleus</location>
    </subcellularLocation>
</comment>
<gene>
    <name evidence="5" type="ORF">M427DRAFT_132326</name>
</gene>
<sequence>MDLGHDSSQAYARHGQPQNEEAESVQAMLHLLRGGRMRFSDFLQSTRNLGRTPGPQKKTISRRVVLGDRAYVVEPADKELFASEALESLYPIEPTDDEADFISEEMEDEGELGSGELKDDKEADSALPFPSAIGTASLVDWEDFIGDGGSNINRSTTLLGISSKLPSKALSFIPDSLPERDWTGLIMWDEDQFPQIERKRRLLFEQEVSEATKKRKAGTNDTQRTPNPYEHFAATNLDRFNIGNDRNYESGNRQKANRFRQPLGQIALQHAIPALKLQGKSHKMHFSIADKRTFHRPPFKLPLNVDLQISHVRGGRKKAVGRETGENVGSTKELGLKDGAPFVLLEYSEEYPPLLNNLGMVSLLHRYYRKTDETDNRVVEPEEYGSVYVLDTMDQSPFFGFGDVAKGDVVPGLYNNMFRAPVFRHDVRDGEFLLIREVRERNEVHRHRSESKYYIREVPAIFLVGQTLPSMEVPGPTSRKGLAILRNRMQVFATRLQRANPQAPGFKMDVIAREFTGISDMQLRQKLKEFAHYNRRGEHSGYWRVREDKLSEEELQKLVTPEQVCAYQSMTVGQQRLRDAGYGYQQFEDGEEAESELDIEVQLAPWNWTRNFIWSTQQQKFLLQLNGDGDPTGIGEGFSFMRKGKAEHQKSRFLEHDDPRGKAPQKASHAETQMGYKKDIERIWEAQRKSLSDRRGPQISDDKHSSQATDDRSDHQKVDRSNSKSLSSSMSMSPAHALQGADGDLSDTETGSISESLRARGEKILVITRQYQHPDGTIETRTSVIEEVMIARYYTQQREEIERSLDPNRFQIRIALLKSKVGQKVAKKGGRGRAKNKDSSGRAK</sequence>
<evidence type="ECO:0000256" key="2">
    <source>
        <dbReference type="ARBA" id="ARBA00023242"/>
    </source>
</evidence>
<dbReference type="GO" id="GO:0005669">
    <property type="term" value="C:transcription factor TFIID complex"/>
    <property type="evidence" value="ECO:0007669"/>
    <property type="project" value="InterPro"/>
</dbReference>
<dbReference type="OrthoDB" id="5752at2759"/>
<feature type="region of interest" description="Disordered" evidence="3">
    <location>
        <begin position="1"/>
        <end position="23"/>
    </location>
</feature>
<protein>
    <recommendedName>
        <fullName evidence="4">Transcription initiation factor TFIID subunit 1 histone acetyltransferase domain-containing protein</fullName>
    </recommendedName>
</protein>
<evidence type="ECO:0000259" key="4">
    <source>
        <dbReference type="Pfam" id="PF12157"/>
    </source>
</evidence>
<dbReference type="PANTHER" id="PTHR13900">
    <property type="entry name" value="TRANSCRIPTION INITIATION FACTOR TFIID"/>
    <property type="match status" value="1"/>
</dbReference>
<dbReference type="Proteomes" id="UP000070544">
    <property type="component" value="Unassembled WGS sequence"/>
</dbReference>
<keyword evidence="6" id="KW-1185">Reference proteome</keyword>
<evidence type="ECO:0000313" key="5">
    <source>
        <dbReference type="EMBL" id="KXS19345.1"/>
    </source>
</evidence>
<name>A0A139AS98_GONPJ</name>
<organism evidence="5 6">
    <name type="scientific">Gonapodya prolifera (strain JEL478)</name>
    <name type="common">Monoblepharis prolifera</name>
    <dbReference type="NCBI Taxonomy" id="1344416"/>
    <lineage>
        <taxon>Eukaryota</taxon>
        <taxon>Fungi</taxon>
        <taxon>Fungi incertae sedis</taxon>
        <taxon>Chytridiomycota</taxon>
        <taxon>Chytridiomycota incertae sedis</taxon>
        <taxon>Monoblepharidomycetes</taxon>
        <taxon>Monoblepharidales</taxon>
        <taxon>Gonapodyaceae</taxon>
        <taxon>Gonapodya</taxon>
    </lineage>
</organism>
<keyword evidence="2" id="KW-0539">Nucleus</keyword>
<feature type="compositionally biased region" description="Basic residues" evidence="3">
    <location>
        <begin position="825"/>
        <end position="834"/>
    </location>
</feature>
<feature type="compositionally biased region" description="Basic and acidic residues" evidence="3">
    <location>
        <begin position="835"/>
        <end position="844"/>
    </location>
</feature>
<dbReference type="GO" id="GO:0004402">
    <property type="term" value="F:histone acetyltransferase activity"/>
    <property type="evidence" value="ECO:0007669"/>
    <property type="project" value="InterPro"/>
</dbReference>
<feature type="region of interest" description="Disordered" evidence="3">
    <location>
        <begin position="645"/>
        <end position="753"/>
    </location>
</feature>
<dbReference type="EMBL" id="KQ965739">
    <property type="protein sequence ID" value="KXS19345.1"/>
    <property type="molecule type" value="Genomic_DNA"/>
</dbReference>
<dbReference type="AlphaFoldDB" id="A0A139AS98"/>
<dbReference type="GO" id="GO:0017025">
    <property type="term" value="F:TBP-class protein binding"/>
    <property type="evidence" value="ECO:0007669"/>
    <property type="project" value="InterPro"/>
</dbReference>
<feature type="region of interest" description="Disordered" evidence="3">
    <location>
        <begin position="824"/>
        <end position="844"/>
    </location>
</feature>
<reference evidence="5 6" key="1">
    <citation type="journal article" date="2015" name="Genome Biol. Evol.">
        <title>Phylogenomic analyses indicate that early fungi evolved digesting cell walls of algal ancestors of land plants.</title>
        <authorList>
            <person name="Chang Y."/>
            <person name="Wang S."/>
            <person name="Sekimoto S."/>
            <person name="Aerts A.L."/>
            <person name="Choi C."/>
            <person name="Clum A."/>
            <person name="LaButti K.M."/>
            <person name="Lindquist E.A."/>
            <person name="Yee Ngan C."/>
            <person name="Ohm R.A."/>
            <person name="Salamov A.A."/>
            <person name="Grigoriev I.V."/>
            <person name="Spatafora J.W."/>
            <person name="Berbee M.L."/>
        </authorList>
    </citation>
    <scope>NUCLEOTIDE SEQUENCE [LARGE SCALE GENOMIC DNA]</scope>
    <source>
        <strain evidence="5 6">JEL478</strain>
    </source>
</reference>
<evidence type="ECO:0000256" key="3">
    <source>
        <dbReference type="SAM" id="MobiDB-lite"/>
    </source>
</evidence>
<proteinExistence type="predicted"/>
<feature type="compositionally biased region" description="Polar residues" evidence="3">
    <location>
        <begin position="1"/>
        <end position="10"/>
    </location>
</feature>
<dbReference type="PANTHER" id="PTHR13900:SF0">
    <property type="entry name" value="TRANSCRIPTION INITIATION FACTOR TFIID SUBUNIT 1"/>
    <property type="match status" value="1"/>
</dbReference>
<dbReference type="Pfam" id="PF12157">
    <property type="entry name" value="DUF3591"/>
    <property type="match status" value="1"/>
</dbReference>
<dbReference type="InterPro" id="IPR022591">
    <property type="entry name" value="TAF1_HAT_dom"/>
</dbReference>
<dbReference type="STRING" id="1344416.A0A139AS98"/>
<dbReference type="GO" id="GO:0016251">
    <property type="term" value="F:RNA polymerase II general transcription initiation factor activity"/>
    <property type="evidence" value="ECO:0007669"/>
    <property type="project" value="InterPro"/>
</dbReference>
<feature type="domain" description="Transcription initiation factor TFIID subunit 1 histone acetyltransferase" evidence="4">
    <location>
        <begin position="240"/>
        <end position="691"/>
    </location>
</feature>
<feature type="compositionally biased region" description="Basic and acidic residues" evidence="3">
    <location>
        <begin position="676"/>
        <end position="722"/>
    </location>
</feature>
<evidence type="ECO:0000256" key="1">
    <source>
        <dbReference type="ARBA" id="ARBA00004123"/>
    </source>
</evidence>
<evidence type="ECO:0000313" key="6">
    <source>
        <dbReference type="Proteomes" id="UP000070544"/>
    </source>
</evidence>
<dbReference type="GO" id="GO:0051123">
    <property type="term" value="P:RNA polymerase II preinitiation complex assembly"/>
    <property type="evidence" value="ECO:0007669"/>
    <property type="project" value="TreeGrafter"/>
</dbReference>
<feature type="compositionally biased region" description="Low complexity" evidence="3">
    <location>
        <begin position="723"/>
        <end position="733"/>
    </location>
</feature>
<accession>A0A139AS98</accession>
<dbReference type="InterPro" id="IPR040240">
    <property type="entry name" value="TAF1"/>
</dbReference>
<feature type="compositionally biased region" description="Basic and acidic residues" evidence="3">
    <location>
        <begin position="645"/>
        <end position="661"/>
    </location>
</feature>
<feature type="region of interest" description="Disordered" evidence="3">
    <location>
        <begin position="106"/>
        <end position="126"/>
    </location>
</feature>